<evidence type="ECO:0000313" key="3">
    <source>
        <dbReference type="Proteomes" id="UP001220610"/>
    </source>
</evidence>
<dbReference type="Proteomes" id="UP001220610">
    <property type="component" value="Chromosome"/>
</dbReference>
<name>A0AAJ6BIX5_9BACT</name>
<protein>
    <submittedName>
        <fullName evidence="2">GNAT family protein</fullName>
    </submittedName>
</protein>
<dbReference type="AlphaFoldDB" id="A0AAJ6BIX5"/>
<reference evidence="2" key="1">
    <citation type="submission" date="2023-03" db="EMBL/GenBank/DDBJ databases">
        <title>Andean soil-derived lignocellulolytic bacterial consortium as a source of novel taxa and putative plastic-active enzymes.</title>
        <authorList>
            <person name="Diaz-Garcia L."/>
            <person name="Chuvochina M."/>
            <person name="Feuerriegel G."/>
            <person name="Bunk B."/>
            <person name="Sproer C."/>
            <person name="Streit W.R."/>
            <person name="Rodriguez L.M."/>
            <person name="Overmann J."/>
            <person name="Jimenez D.J."/>
        </authorList>
    </citation>
    <scope>NUCLEOTIDE SEQUENCE</scope>
    <source>
        <strain evidence="2">MAG 7</strain>
    </source>
</reference>
<organism evidence="2 3">
    <name type="scientific">Candidatus Pseudobacter hemicellulosilyticus</name>
    <dbReference type="NCBI Taxonomy" id="3121375"/>
    <lineage>
        <taxon>Bacteria</taxon>
        <taxon>Pseudomonadati</taxon>
        <taxon>Bacteroidota</taxon>
        <taxon>Chitinophagia</taxon>
        <taxon>Chitinophagales</taxon>
        <taxon>Chitinophagaceae</taxon>
        <taxon>Pseudobacter</taxon>
    </lineage>
</organism>
<dbReference type="Gene3D" id="3.40.630.30">
    <property type="match status" value="1"/>
</dbReference>
<dbReference type="SUPFAM" id="SSF55729">
    <property type="entry name" value="Acyl-CoA N-acyltransferases (Nat)"/>
    <property type="match status" value="1"/>
</dbReference>
<dbReference type="PANTHER" id="PTHR43610">
    <property type="entry name" value="BLL6696 PROTEIN"/>
    <property type="match status" value="1"/>
</dbReference>
<dbReference type="GO" id="GO:0016747">
    <property type="term" value="F:acyltransferase activity, transferring groups other than amino-acyl groups"/>
    <property type="evidence" value="ECO:0007669"/>
    <property type="project" value="InterPro"/>
</dbReference>
<accession>A0AAJ6BIX5</accession>
<evidence type="ECO:0000259" key="1">
    <source>
        <dbReference type="PROSITE" id="PS51186"/>
    </source>
</evidence>
<dbReference type="Pfam" id="PF13302">
    <property type="entry name" value="Acetyltransf_3"/>
    <property type="match status" value="1"/>
</dbReference>
<feature type="domain" description="N-acetyltransferase" evidence="1">
    <location>
        <begin position="23"/>
        <end position="178"/>
    </location>
</feature>
<evidence type="ECO:0000313" key="2">
    <source>
        <dbReference type="EMBL" id="WEK36711.1"/>
    </source>
</evidence>
<dbReference type="InterPro" id="IPR016181">
    <property type="entry name" value="Acyl_CoA_acyltransferase"/>
</dbReference>
<sequence>MTETISAYEQFFPASCTFETPRVILRLLEPEDYDQFLPLAAAKDTWTYFVKDLSDPHALQNWVYQALQERAQHKRMPFTIIDRDTRQVCGSTSFGNISFYDQRIEIGWSWLGPDYRGMGVNRHAKFALLSYAFEVMKMERVEVKTDSLNERAKAALLKVGLIPEGVLRSHMLMQHGRRRDSAYFSLLRSEWKERKESFFPDLL</sequence>
<gene>
    <name evidence="2" type="ORF">P0Y53_04280</name>
</gene>
<proteinExistence type="predicted"/>
<dbReference type="PROSITE" id="PS51186">
    <property type="entry name" value="GNAT"/>
    <property type="match status" value="1"/>
</dbReference>
<dbReference type="InterPro" id="IPR000182">
    <property type="entry name" value="GNAT_dom"/>
</dbReference>
<dbReference type="EMBL" id="CP119311">
    <property type="protein sequence ID" value="WEK36711.1"/>
    <property type="molecule type" value="Genomic_DNA"/>
</dbReference>
<dbReference type="PANTHER" id="PTHR43610:SF1">
    <property type="entry name" value="N-ACETYLTRANSFERASE DOMAIN-CONTAINING PROTEIN"/>
    <property type="match status" value="1"/>
</dbReference>